<dbReference type="OrthoDB" id="411632at2759"/>
<dbReference type="AlphaFoldDB" id="A0A0C3LTV6"/>
<name>A0A0C3LTV6_9AGAM</name>
<keyword evidence="3" id="KW-1185">Reference proteome</keyword>
<reference evidence="2 3" key="1">
    <citation type="submission" date="2014-04" db="EMBL/GenBank/DDBJ databases">
        <authorList>
            <consortium name="DOE Joint Genome Institute"/>
            <person name="Kuo A."/>
            <person name="Girlanda M."/>
            <person name="Perotto S."/>
            <person name="Kohler A."/>
            <person name="Nagy L.G."/>
            <person name="Floudas D."/>
            <person name="Copeland A."/>
            <person name="Barry K.W."/>
            <person name="Cichocki N."/>
            <person name="Veneault-Fourrey C."/>
            <person name="LaButti K."/>
            <person name="Lindquist E.A."/>
            <person name="Lipzen A."/>
            <person name="Lundell T."/>
            <person name="Morin E."/>
            <person name="Murat C."/>
            <person name="Sun H."/>
            <person name="Tunlid A."/>
            <person name="Henrissat B."/>
            <person name="Grigoriev I.V."/>
            <person name="Hibbett D.S."/>
            <person name="Martin F."/>
            <person name="Nordberg H.P."/>
            <person name="Cantor M.N."/>
            <person name="Hua S.X."/>
        </authorList>
    </citation>
    <scope>NUCLEOTIDE SEQUENCE [LARGE SCALE GENOMIC DNA]</scope>
    <source>
        <strain evidence="2 3">MUT 4182</strain>
    </source>
</reference>
<keyword evidence="1" id="KW-0472">Membrane</keyword>
<feature type="transmembrane region" description="Helical" evidence="1">
    <location>
        <begin position="23"/>
        <end position="42"/>
    </location>
</feature>
<gene>
    <name evidence="2" type="ORF">M407DRAFT_76493</name>
</gene>
<sequence>MDRVLAHLPNGLAKLLTRNPKRLWPIPLAGFFVLSYIAYLLLGRSAPHLTSQHHSPPENPYSTSPLYNLTTTPIVLVSAFFPLPNSKHSPEDYAAWLKYFFSQVTTPIVVYTTPDFSPTVQRLRGDLPLTIDTTFGSPFAVPPLNGLETIYADQHDRLDPERNRHNPGLYATWNAKAWLLQHAAEKYTTNNTEWLFWCDAGALRDSHTFAHWPDLERTRNIFSAAAARTGTPADELFFIPMWGAPSTPATIKKAREWKEDDGPLDLYLMGKGQDLSEGSMFGGKRPAVKWWSSTFYALHDKYLKAGKFVGKDQEIFNSIMFLHPEKIVTVWPRDPLKRLDPSFAAFTDIPSRKCTWPRWYYYFYWLANEAETKMMRQHMAAEYETFPWWQRTLAWFGFEVARAGRGQCDVMREWSFKDILRESTRML</sequence>
<keyword evidence="1" id="KW-1133">Transmembrane helix</keyword>
<dbReference type="STRING" id="1051891.A0A0C3LTV6"/>
<proteinExistence type="predicted"/>
<accession>A0A0C3LTV6</accession>
<organism evidence="2 3">
    <name type="scientific">Tulasnella calospora MUT 4182</name>
    <dbReference type="NCBI Taxonomy" id="1051891"/>
    <lineage>
        <taxon>Eukaryota</taxon>
        <taxon>Fungi</taxon>
        <taxon>Dikarya</taxon>
        <taxon>Basidiomycota</taxon>
        <taxon>Agaricomycotina</taxon>
        <taxon>Agaricomycetes</taxon>
        <taxon>Cantharellales</taxon>
        <taxon>Tulasnellaceae</taxon>
        <taxon>Tulasnella</taxon>
    </lineage>
</organism>
<dbReference type="Proteomes" id="UP000054248">
    <property type="component" value="Unassembled WGS sequence"/>
</dbReference>
<evidence type="ECO:0000313" key="3">
    <source>
        <dbReference type="Proteomes" id="UP000054248"/>
    </source>
</evidence>
<dbReference type="HOGENOM" id="CLU_045862_0_0_1"/>
<evidence type="ECO:0000313" key="2">
    <source>
        <dbReference type="EMBL" id="KIO24787.1"/>
    </source>
</evidence>
<protein>
    <submittedName>
        <fullName evidence="2">Uncharacterized protein</fullName>
    </submittedName>
</protein>
<dbReference type="EMBL" id="KN823054">
    <property type="protein sequence ID" value="KIO24787.1"/>
    <property type="molecule type" value="Genomic_DNA"/>
</dbReference>
<keyword evidence="1" id="KW-0812">Transmembrane</keyword>
<evidence type="ECO:0000256" key="1">
    <source>
        <dbReference type="SAM" id="Phobius"/>
    </source>
</evidence>
<reference evidence="3" key="2">
    <citation type="submission" date="2015-01" db="EMBL/GenBank/DDBJ databases">
        <title>Evolutionary Origins and Diversification of the Mycorrhizal Mutualists.</title>
        <authorList>
            <consortium name="DOE Joint Genome Institute"/>
            <consortium name="Mycorrhizal Genomics Consortium"/>
            <person name="Kohler A."/>
            <person name="Kuo A."/>
            <person name="Nagy L.G."/>
            <person name="Floudas D."/>
            <person name="Copeland A."/>
            <person name="Barry K.W."/>
            <person name="Cichocki N."/>
            <person name="Veneault-Fourrey C."/>
            <person name="LaButti K."/>
            <person name="Lindquist E.A."/>
            <person name="Lipzen A."/>
            <person name="Lundell T."/>
            <person name="Morin E."/>
            <person name="Murat C."/>
            <person name="Riley R."/>
            <person name="Ohm R."/>
            <person name="Sun H."/>
            <person name="Tunlid A."/>
            <person name="Henrissat B."/>
            <person name="Grigoriev I.V."/>
            <person name="Hibbett D.S."/>
            <person name="Martin F."/>
        </authorList>
    </citation>
    <scope>NUCLEOTIDE SEQUENCE [LARGE SCALE GENOMIC DNA]</scope>
    <source>
        <strain evidence="3">MUT 4182</strain>
    </source>
</reference>